<organism evidence="2 3">
    <name type="scientific">Xenopus tropicalis</name>
    <name type="common">Western clawed frog</name>
    <name type="synonym">Silurana tropicalis</name>
    <dbReference type="NCBI Taxonomy" id="8364"/>
    <lineage>
        <taxon>Eukaryota</taxon>
        <taxon>Metazoa</taxon>
        <taxon>Chordata</taxon>
        <taxon>Craniata</taxon>
        <taxon>Vertebrata</taxon>
        <taxon>Euteleostomi</taxon>
        <taxon>Amphibia</taxon>
        <taxon>Batrachia</taxon>
        <taxon>Anura</taxon>
        <taxon>Pipoidea</taxon>
        <taxon>Pipidae</taxon>
        <taxon>Xenopodinae</taxon>
        <taxon>Xenopus</taxon>
        <taxon>Silurana</taxon>
    </lineage>
</organism>
<evidence type="ECO:0000313" key="2">
    <source>
        <dbReference type="Proteomes" id="UP000008143"/>
    </source>
</evidence>
<dbReference type="RefSeq" id="XP_031753980.1">
    <property type="nucleotide sequence ID" value="XM_031898120.1"/>
</dbReference>
<gene>
    <name evidence="3 4" type="primary">LOC116409464</name>
</gene>
<evidence type="ECO:0000313" key="4">
    <source>
        <dbReference type="Xenbase" id="XB-GENE-29094951"/>
    </source>
</evidence>
<evidence type="ECO:0000313" key="3">
    <source>
        <dbReference type="RefSeq" id="XP_031753980.1"/>
    </source>
</evidence>
<feature type="compositionally biased region" description="Polar residues" evidence="1">
    <location>
        <begin position="55"/>
        <end position="73"/>
    </location>
</feature>
<name>A0A8J1JAD7_XENTR</name>
<dbReference type="AGR" id="Xenbase:XB-GENE-29094951"/>
<feature type="compositionally biased region" description="Polar residues" evidence="1">
    <location>
        <begin position="1"/>
        <end position="15"/>
    </location>
</feature>
<feature type="compositionally biased region" description="Low complexity" evidence="1">
    <location>
        <begin position="74"/>
        <end position="88"/>
    </location>
</feature>
<reference evidence="3" key="1">
    <citation type="submission" date="2025-08" db="UniProtKB">
        <authorList>
            <consortium name="RefSeq"/>
        </authorList>
    </citation>
    <scope>IDENTIFICATION</scope>
    <source>
        <strain evidence="3">Nigerian</strain>
        <tissue evidence="3">Liver and blood</tissue>
    </source>
</reference>
<dbReference type="AlphaFoldDB" id="A0A8J1JAD7"/>
<dbReference type="GeneID" id="116409464"/>
<dbReference type="Xenbase" id="XB-GENE-29094951">
    <property type="gene designation" value="LOC116409464"/>
</dbReference>
<protein>
    <submittedName>
        <fullName evidence="3">Vascular endothelial growth factor receptor 3-like isoform X2</fullName>
    </submittedName>
</protein>
<dbReference type="Proteomes" id="UP000008143">
    <property type="component" value="Chromosome 3"/>
</dbReference>
<accession>A0A8J1JAD7</accession>
<feature type="region of interest" description="Disordered" evidence="1">
    <location>
        <begin position="1"/>
        <end position="97"/>
    </location>
</feature>
<proteinExistence type="predicted"/>
<sequence>MASMTKSHQDSQTDSGMVLASEELERIEKEHRTEGGHSKGSRRNKDMTPEHSSPFHRSQASYPPHTGGQTFYNSEYGELSELSEGDSYTPPGGCASPRIIHASFFSDEN</sequence>
<evidence type="ECO:0000256" key="1">
    <source>
        <dbReference type="SAM" id="MobiDB-lite"/>
    </source>
</evidence>
<keyword evidence="2" id="KW-1185">Reference proteome</keyword>
<feature type="compositionally biased region" description="Basic and acidic residues" evidence="1">
    <location>
        <begin position="23"/>
        <end position="49"/>
    </location>
</feature>